<feature type="transmembrane region" description="Helical" evidence="1">
    <location>
        <begin position="554"/>
        <end position="577"/>
    </location>
</feature>
<accession>A0A7S6UK31</accession>
<feature type="transmembrane region" description="Helical" evidence="1">
    <location>
        <begin position="524"/>
        <end position="542"/>
    </location>
</feature>
<dbReference type="PROSITE" id="PS51257">
    <property type="entry name" value="PROKAR_LIPOPROTEIN"/>
    <property type="match status" value="1"/>
</dbReference>
<feature type="transmembrane region" description="Helical" evidence="1">
    <location>
        <begin position="487"/>
        <end position="504"/>
    </location>
</feature>
<dbReference type="InterPro" id="IPR018674">
    <property type="entry name" value="DUF2142_membrane"/>
</dbReference>
<evidence type="ECO:0000313" key="2">
    <source>
        <dbReference type="EMBL" id="QOW21675.1"/>
    </source>
</evidence>
<feature type="transmembrane region" description="Helical" evidence="1">
    <location>
        <begin position="330"/>
        <end position="352"/>
    </location>
</feature>
<dbReference type="Pfam" id="PF09913">
    <property type="entry name" value="DUF2142"/>
    <property type="match status" value="1"/>
</dbReference>
<feature type="transmembrane region" description="Helical" evidence="1">
    <location>
        <begin position="206"/>
        <end position="224"/>
    </location>
</feature>
<keyword evidence="1" id="KW-0812">Transmembrane</keyword>
<keyword evidence="1" id="KW-1133">Transmembrane helix</keyword>
<organism evidence="2 3">
    <name type="scientific">Novilysobacter avium</name>
    <dbReference type="NCBI Taxonomy" id="2781023"/>
    <lineage>
        <taxon>Bacteria</taxon>
        <taxon>Pseudomonadati</taxon>
        <taxon>Pseudomonadota</taxon>
        <taxon>Gammaproteobacteria</taxon>
        <taxon>Lysobacterales</taxon>
        <taxon>Lysobacteraceae</taxon>
        <taxon>Novilysobacter</taxon>
    </lineage>
</organism>
<feature type="transmembrane region" description="Helical" evidence="1">
    <location>
        <begin position="455"/>
        <end position="475"/>
    </location>
</feature>
<dbReference type="RefSeq" id="WP_194034238.1">
    <property type="nucleotide sequence ID" value="NZ_CP063657.1"/>
</dbReference>
<feature type="transmembrane region" description="Helical" evidence="1">
    <location>
        <begin position="359"/>
        <end position="377"/>
    </location>
</feature>
<evidence type="ECO:0000313" key="3">
    <source>
        <dbReference type="Proteomes" id="UP000593932"/>
    </source>
</evidence>
<sequence length="645" mass="68574">MTGSDLRATLSSPVGALALLLVLACLAAYAGHRGKTVVTLGVASQSPGHLQVFHDGRANFTERHSRLHDIGPVDQTVAMALPGRGAMWLRIDPPSGTTTRLCHVQVSGVDTPAGYELSRASEVSIREEAGCLHVQAGSDAADPQFVIHFRGRSASSIAAAQRWWWLALAGWGLAGLMAVRLVHLSGPWMQAWLPGWMRGEDLDKQIHWIFVVIMLGFGAAYIVVTPPGAVPDEEAHLAKIVRISQGVPLGDSGDRPMPDPRMMYGPFSDYLINKEAFTRDQLVAQMAKPLVCEPGPARLARGANGYAPHHYLLPTLVYLAGCKADASFGWFLYLSRALNLLLATALIAFGLAHAGRGKWGLFLVALLPMSIFQMGSISADSLVMSLSLGWLGVVSGIAGGSLSPRRAAPALWGLSLAIAFLKPGTAWVLVCLLFCKPAYDAARMSFTVALAKHLALPWVIHLAWTLVAAGNVAVAKGVDAAANLESLMSHPAGALGTLLATVQHKGVDLASTMVGVLGWLDVSLSSWVYPLAGLLGLAALFANGSSVQQLQRHVLALALVAIVGSMMVIALPLLISWTPGDSPVIRGLQGRYFTVTAAFALVWCSFRSAPPIRAVLVTAILVGVMAINVDAIQRLHEAYFLIGRR</sequence>
<name>A0A7S6UK31_9GAMM</name>
<reference evidence="2 3" key="1">
    <citation type="submission" date="2020-10" db="EMBL/GenBank/DDBJ databases">
        <title>complete genome sequencing of Lysobacter sp. H23M41.</title>
        <authorList>
            <person name="Bae J.-W."/>
            <person name="Lee S.-Y."/>
        </authorList>
    </citation>
    <scope>NUCLEOTIDE SEQUENCE [LARGE SCALE GENOMIC DNA]</scope>
    <source>
        <strain evidence="2 3">H23M41</strain>
    </source>
</reference>
<keyword evidence="3" id="KW-1185">Reference proteome</keyword>
<dbReference type="Proteomes" id="UP000593932">
    <property type="component" value="Chromosome"/>
</dbReference>
<dbReference type="EMBL" id="CP063657">
    <property type="protein sequence ID" value="QOW21675.1"/>
    <property type="molecule type" value="Genomic_DNA"/>
</dbReference>
<feature type="transmembrane region" description="Helical" evidence="1">
    <location>
        <begin position="410"/>
        <end position="435"/>
    </location>
</feature>
<feature type="transmembrane region" description="Helical" evidence="1">
    <location>
        <begin position="383"/>
        <end position="403"/>
    </location>
</feature>
<evidence type="ECO:0000256" key="1">
    <source>
        <dbReference type="SAM" id="Phobius"/>
    </source>
</evidence>
<keyword evidence="1" id="KW-0472">Membrane</keyword>
<feature type="transmembrane region" description="Helical" evidence="1">
    <location>
        <begin position="613"/>
        <end position="632"/>
    </location>
</feature>
<proteinExistence type="predicted"/>
<protein>
    <submittedName>
        <fullName evidence="2">DUF2142 domain-containing protein</fullName>
    </submittedName>
</protein>
<gene>
    <name evidence="2" type="ORF">INQ42_10620</name>
</gene>